<proteinExistence type="predicted"/>
<dbReference type="EMBL" id="JAPDFL010000001">
    <property type="protein sequence ID" value="MCW1934344.1"/>
    <property type="molecule type" value="Genomic_DNA"/>
</dbReference>
<dbReference type="Proteomes" id="UP001208938">
    <property type="component" value="Unassembled WGS sequence"/>
</dbReference>
<sequence>MSPLLRLATRTSLGQPVALAVLALALARTPAIPINGGPGVTLAPWLLALAAALALWRLRHARSMARALTSGQTTTATVTDTPGPRLSWTDATGTQGRSLRRRPGDWRPPAGQRITLLIDPRTGKAWWEGDLPGDLLTTDLPRHPDAPQIPWSRLVENPFAWLTGAFVLFALLLTLALQRGDGPQLGWIILGLLGLTAWTAPKAADDIMAMNRAARRGARLSAKVTGHTATGNNRHHQMLWTTRQGHRGETRPSQGKLPNPGASIRVYIDPVSRRGFWSGDYPG</sequence>
<name>A0ABT3H3I1_9RHOB</name>
<protein>
    <recommendedName>
        <fullName evidence="5">DUF3592 domain-containing protein</fullName>
    </recommendedName>
</protein>
<evidence type="ECO:0000256" key="1">
    <source>
        <dbReference type="SAM" id="MobiDB-lite"/>
    </source>
</evidence>
<accession>A0ABT3H3I1</accession>
<feature type="region of interest" description="Disordered" evidence="1">
    <location>
        <begin position="72"/>
        <end position="105"/>
    </location>
</feature>
<keyword evidence="4" id="KW-1185">Reference proteome</keyword>
<evidence type="ECO:0000313" key="3">
    <source>
        <dbReference type="EMBL" id="MCW1934344.1"/>
    </source>
</evidence>
<keyword evidence="2" id="KW-0472">Membrane</keyword>
<feature type="transmembrane region" description="Helical" evidence="2">
    <location>
        <begin position="37"/>
        <end position="56"/>
    </location>
</feature>
<keyword evidence="2" id="KW-1133">Transmembrane helix</keyword>
<feature type="transmembrane region" description="Helical" evidence="2">
    <location>
        <begin position="159"/>
        <end position="178"/>
    </location>
</feature>
<gene>
    <name evidence="3" type="ORF">OKW52_19320</name>
</gene>
<comment type="caution">
    <text evidence="3">The sequence shown here is derived from an EMBL/GenBank/DDBJ whole genome shotgun (WGS) entry which is preliminary data.</text>
</comment>
<dbReference type="RefSeq" id="WP_264507148.1">
    <property type="nucleotide sequence ID" value="NZ_JAPDFL010000001.1"/>
</dbReference>
<evidence type="ECO:0000313" key="4">
    <source>
        <dbReference type="Proteomes" id="UP001208938"/>
    </source>
</evidence>
<organism evidence="3 4">
    <name type="scientific">Pararhodobacter zhoushanensis</name>
    <dbReference type="NCBI Taxonomy" id="2479545"/>
    <lineage>
        <taxon>Bacteria</taxon>
        <taxon>Pseudomonadati</taxon>
        <taxon>Pseudomonadota</taxon>
        <taxon>Alphaproteobacteria</taxon>
        <taxon>Rhodobacterales</taxon>
        <taxon>Paracoccaceae</taxon>
        <taxon>Pararhodobacter</taxon>
    </lineage>
</organism>
<evidence type="ECO:0008006" key="5">
    <source>
        <dbReference type="Google" id="ProtNLM"/>
    </source>
</evidence>
<feature type="compositionally biased region" description="Low complexity" evidence="1">
    <location>
        <begin position="72"/>
        <end position="81"/>
    </location>
</feature>
<keyword evidence="2" id="KW-0812">Transmembrane</keyword>
<evidence type="ECO:0000256" key="2">
    <source>
        <dbReference type="SAM" id="Phobius"/>
    </source>
</evidence>
<reference evidence="3 4" key="1">
    <citation type="submission" date="2022-10" db="EMBL/GenBank/DDBJ databases">
        <title>Pararhodobacter sp. nov., isolated from marine algae.</title>
        <authorList>
            <person name="Choi B.J."/>
            <person name="Kim J.M."/>
            <person name="Lee J.K."/>
            <person name="Choi D.G."/>
            <person name="Jeon C.O."/>
        </authorList>
    </citation>
    <scope>NUCLEOTIDE SEQUENCE [LARGE SCALE GENOMIC DNA]</scope>
    <source>
        <strain evidence="3 4">ZQ420</strain>
    </source>
</reference>
<feature type="transmembrane region" description="Helical" evidence="2">
    <location>
        <begin position="184"/>
        <end position="201"/>
    </location>
</feature>